<name>A0A518GBB4_9BACT</name>
<dbReference type="Proteomes" id="UP000318017">
    <property type="component" value="Chromosome"/>
</dbReference>
<protein>
    <submittedName>
        <fullName evidence="1">Uncharacterized protein</fullName>
    </submittedName>
</protein>
<proteinExistence type="predicted"/>
<keyword evidence="2" id="KW-1185">Reference proteome</keyword>
<gene>
    <name evidence="1" type="ORF">Q31a_42300</name>
</gene>
<evidence type="ECO:0000313" key="1">
    <source>
        <dbReference type="EMBL" id="QDV25902.1"/>
    </source>
</evidence>
<accession>A0A518GBB4</accession>
<evidence type="ECO:0000313" key="2">
    <source>
        <dbReference type="Proteomes" id="UP000318017"/>
    </source>
</evidence>
<reference evidence="1 2" key="1">
    <citation type="submission" date="2019-02" db="EMBL/GenBank/DDBJ databases">
        <title>Deep-cultivation of Planctomycetes and their phenomic and genomic characterization uncovers novel biology.</title>
        <authorList>
            <person name="Wiegand S."/>
            <person name="Jogler M."/>
            <person name="Boedeker C."/>
            <person name="Pinto D."/>
            <person name="Vollmers J."/>
            <person name="Rivas-Marin E."/>
            <person name="Kohn T."/>
            <person name="Peeters S.H."/>
            <person name="Heuer A."/>
            <person name="Rast P."/>
            <person name="Oberbeckmann S."/>
            <person name="Bunk B."/>
            <person name="Jeske O."/>
            <person name="Meyerdierks A."/>
            <person name="Storesund J.E."/>
            <person name="Kallscheuer N."/>
            <person name="Luecker S."/>
            <person name="Lage O.M."/>
            <person name="Pohl T."/>
            <person name="Merkel B.J."/>
            <person name="Hornburger P."/>
            <person name="Mueller R.-W."/>
            <person name="Bruemmer F."/>
            <person name="Labrenz M."/>
            <person name="Spormann A.M."/>
            <person name="Op den Camp H."/>
            <person name="Overmann J."/>
            <person name="Amann R."/>
            <person name="Jetten M.S.M."/>
            <person name="Mascher T."/>
            <person name="Medema M.H."/>
            <person name="Devos D.P."/>
            <person name="Kaster A.-K."/>
            <person name="Ovreas L."/>
            <person name="Rohde M."/>
            <person name="Galperin M.Y."/>
            <person name="Jogler C."/>
        </authorList>
    </citation>
    <scope>NUCLEOTIDE SEQUENCE [LARGE SCALE GENOMIC DNA]</scope>
    <source>
        <strain evidence="1 2">Q31a</strain>
    </source>
</reference>
<sequence>MIAPFHYQQLYGICTYIASFASEACTQPERRRFVGQKWGSIGNSSPIQAQYDGPSKMLQIA</sequence>
<dbReference type="EMBL" id="CP036298">
    <property type="protein sequence ID" value="QDV25902.1"/>
    <property type="molecule type" value="Genomic_DNA"/>
</dbReference>
<dbReference type="AlphaFoldDB" id="A0A518GBB4"/>
<organism evidence="1 2">
    <name type="scientific">Aureliella helgolandensis</name>
    <dbReference type="NCBI Taxonomy" id="2527968"/>
    <lineage>
        <taxon>Bacteria</taxon>
        <taxon>Pseudomonadati</taxon>
        <taxon>Planctomycetota</taxon>
        <taxon>Planctomycetia</taxon>
        <taxon>Pirellulales</taxon>
        <taxon>Pirellulaceae</taxon>
        <taxon>Aureliella</taxon>
    </lineage>
</organism>
<dbReference type="KEGG" id="ahel:Q31a_42300"/>